<reference evidence="5 6" key="1">
    <citation type="submission" date="2020-07" db="EMBL/GenBank/DDBJ databases">
        <title>non toxigenic Corynebacterium sp. nov from a clinical source.</title>
        <authorList>
            <person name="Bernier A.-M."/>
            <person name="Bernard K."/>
        </authorList>
    </citation>
    <scope>NUCLEOTIDE SEQUENCE [LARGE SCALE GENOMIC DNA]</scope>
    <source>
        <strain evidence="6">NML 93-0612</strain>
    </source>
</reference>
<dbReference type="SUPFAM" id="SSF55120">
    <property type="entry name" value="Pseudouridine synthase"/>
    <property type="match status" value="1"/>
</dbReference>
<sequence length="286" mass="31690">MAKAPIPARDGISPLRVVLRSVVPSDRTYYAGASGDSGFAFGSVLEPGTVLPKPTPAWYHEEVPPEDPIPFQEIPVFQGCGLMVVDKPAFVPSTPNGRLVRETVQTRQRVATGNDDIVAVHRLDRLTCGLLALSTSAETRGFYQQQFAHRHAKKRHRAVVSGHLPLGTEWQTFELPMLKVKGERQVRVDTRGKKTVTRARLLQDHLVELEPLTGHTHQLRVLCSHLGAPIDGDDTYPIDKRLQLDNFSDTLKLCATHLELDLWGGVGRGVWTSPRLVESGFWASTE</sequence>
<dbReference type="GO" id="GO:0140098">
    <property type="term" value="F:catalytic activity, acting on RNA"/>
    <property type="evidence" value="ECO:0007669"/>
    <property type="project" value="UniProtKB-ARBA"/>
</dbReference>
<evidence type="ECO:0000259" key="4">
    <source>
        <dbReference type="Pfam" id="PF00849"/>
    </source>
</evidence>
<dbReference type="InterPro" id="IPR006145">
    <property type="entry name" value="PsdUridine_synth_RsuA/RluA"/>
</dbReference>
<proteinExistence type="predicted"/>
<dbReference type="GO" id="GO:0009982">
    <property type="term" value="F:pseudouridine synthase activity"/>
    <property type="evidence" value="ECO:0007669"/>
    <property type="project" value="InterPro"/>
</dbReference>
<evidence type="ECO:0000256" key="3">
    <source>
        <dbReference type="ARBA" id="ARBA00033164"/>
    </source>
</evidence>
<dbReference type="GO" id="GO:0000455">
    <property type="term" value="P:enzyme-directed rRNA pseudouridine synthesis"/>
    <property type="evidence" value="ECO:0007669"/>
    <property type="project" value="TreeGrafter"/>
</dbReference>
<name>A0A7G5FII0_9CORY</name>
<dbReference type="Proteomes" id="UP000515570">
    <property type="component" value="Chromosome"/>
</dbReference>
<dbReference type="AlphaFoldDB" id="A0A7G5FII0"/>
<dbReference type="InterPro" id="IPR050188">
    <property type="entry name" value="RluA_PseudoU_synthase"/>
</dbReference>
<evidence type="ECO:0000313" key="5">
    <source>
        <dbReference type="EMBL" id="QMV86421.1"/>
    </source>
</evidence>
<dbReference type="GO" id="GO:0003723">
    <property type="term" value="F:RNA binding"/>
    <property type="evidence" value="ECO:0007669"/>
    <property type="project" value="InterPro"/>
</dbReference>
<keyword evidence="6" id="KW-1185">Reference proteome</keyword>
<evidence type="ECO:0000256" key="2">
    <source>
        <dbReference type="ARBA" id="ARBA00031870"/>
    </source>
</evidence>
<dbReference type="InterPro" id="IPR020103">
    <property type="entry name" value="PsdUridine_synth_cat_dom_sf"/>
</dbReference>
<gene>
    <name evidence="5" type="ORF">HW450_02665</name>
</gene>
<dbReference type="PANTHER" id="PTHR21600">
    <property type="entry name" value="MITOCHONDRIAL RNA PSEUDOURIDINE SYNTHASE"/>
    <property type="match status" value="1"/>
</dbReference>
<evidence type="ECO:0000256" key="1">
    <source>
        <dbReference type="ARBA" id="ARBA00000073"/>
    </source>
</evidence>
<dbReference type="EMBL" id="CP059833">
    <property type="protein sequence ID" value="QMV86421.1"/>
    <property type="molecule type" value="Genomic_DNA"/>
</dbReference>
<accession>A0A7G5FII0</accession>
<protein>
    <recommendedName>
        <fullName evidence="2">RNA pseudouridylate synthase</fullName>
    </recommendedName>
    <alternativeName>
        <fullName evidence="3">RNA-uridine isomerase</fullName>
    </alternativeName>
</protein>
<dbReference type="Gene3D" id="3.30.2350.10">
    <property type="entry name" value="Pseudouridine synthase"/>
    <property type="match status" value="1"/>
</dbReference>
<dbReference type="PANTHER" id="PTHR21600:SF84">
    <property type="entry name" value="PSEUDOURIDINE SYNTHASE RSUA_RLUA-LIKE DOMAIN-CONTAINING PROTEIN"/>
    <property type="match status" value="1"/>
</dbReference>
<comment type="catalytic activity">
    <reaction evidence="1">
        <text>a uridine in RNA = a pseudouridine in RNA</text>
        <dbReference type="Rhea" id="RHEA:48348"/>
        <dbReference type="Rhea" id="RHEA-COMP:12068"/>
        <dbReference type="Rhea" id="RHEA-COMP:12069"/>
        <dbReference type="ChEBI" id="CHEBI:65314"/>
        <dbReference type="ChEBI" id="CHEBI:65315"/>
    </reaction>
</comment>
<organism evidence="5 6">
    <name type="scientific">Corynebacterium hindlerae</name>
    <dbReference type="NCBI Taxonomy" id="699041"/>
    <lineage>
        <taxon>Bacteria</taxon>
        <taxon>Bacillati</taxon>
        <taxon>Actinomycetota</taxon>
        <taxon>Actinomycetes</taxon>
        <taxon>Mycobacteriales</taxon>
        <taxon>Corynebacteriaceae</taxon>
        <taxon>Corynebacterium</taxon>
    </lineage>
</organism>
<dbReference type="Pfam" id="PF00849">
    <property type="entry name" value="PseudoU_synth_2"/>
    <property type="match status" value="1"/>
</dbReference>
<evidence type="ECO:0000313" key="6">
    <source>
        <dbReference type="Proteomes" id="UP000515570"/>
    </source>
</evidence>
<feature type="domain" description="Pseudouridine synthase RsuA/RluA-like" evidence="4">
    <location>
        <begin position="82"/>
        <end position="225"/>
    </location>
</feature>